<keyword evidence="8" id="KW-1185">Reference proteome</keyword>
<dbReference type="InterPro" id="IPR011701">
    <property type="entry name" value="MFS"/>
</dbReference>
<comment type="subcellular location">
    <subcellularLocation>
        <location evidence="1">Cell membrane</location>
        <topology evidence="1">Multi-pass membrane protein</topology>
    </subcellularLocation>
</comment>
<evidence type="ECO:0000256" key="3">
    <source>
        <dbReference type="ARBA" id="ARBA00022989"/>
    </source>
</evidence>
<comment type="caution">
    <text evidence="7">The sequence shown here is derived from an EMBL/GenBank/DDBJ whole genome shotgun (WGS) entry which is preliminary data.</text>
</comment>
<dbReference type="PROSITE" id="PS00217">
    <property type="entry name" value="SUGAR_TRANSPORT_2"/>
    <property type="match status" value="1"/>
</dbReference>
<evidence type="ECO:0000256" key="4">
    <source>
        <dbReference type="ARBA" id="ARBA00023136"/>
    </source>
</evidence>
<evidence type="ECO:0000313" key="7">
    <source>
        <dbReference type="EMBL" id="GHF97984.1"/>
    </source>
</evidence>
<dbReference type="PANTHER" id="PTHR23508">
    <property type="entry name" value="CARBOXYLIC ACID TRANSPORTER PROTEIN HOMOLOG"/>
    <property type="match status" value="1"/>
</dbReference>
<evidence type="ECO:0000256" key="1">
    <source>
        <dbReference type="ARBA" id="ARBA00004651"/>
    </source>
</evidence>
<feature type="transmembrane region" description="Helical" evidence="5">
    <location>
        <begin position="60"/>
        <end position="81"/>
    </location>
</feature>
<proteinExistence type="predicted"/>
<dbReference type="PROSITE" id="PS50850">
    <property type="entry name" value="MFS"/>
    <property type="match status" value="1"/>
</dbReference>
<evidence type="ECO:0000313" key="8">
    <source>
        <dbReference type="Proteomes" id="UP000649955"/>
    </source>
</evidence>
<dbReference type="CDD" id="cd17371">
    <property type="entry name" value="MFS_MucK"/>
    <property type="match status" value="1"/>
</dbReference>
<evidence type="ECO:0000259" key="6">
    <source>
        <dbReference type="PROSITE" id="PS50850"/>
    </source>
</evidence>
<reference evidence="8" key="1">
    <citation type="journal article" date="2019" name="Int. J. Syst. Evol. Microbiol.">
        <title>The Global Catalogue of Microorganisms (GCM) 10K type strain sequencing project: providing services to taxonomists for standard genome sequencing and annotation.</title>
        <authorList>
            <consortium name="The Broad Institute Genomics Platform"/>
            <consortium name="The Broad Institute Genome Sequencing Center for Infectious Disease"/>
            <person name="Wu L."/>
            <person name="Ma J."/>
        </authorList>
    </citation>
    <scope>NUCLEOTIDE SEQUENCE [LARGE SCALE GENOMIC DNA]</scope>
    <source>
        <strain evidence="8">CGMCC 4.7680</strain>
    </source>
</reference>
<protein>
    <submittedName>
        <fullName evidence="7">MFS transporter</fullName>
    </submittedName>
</protein>
<dbReference type="Pfam" id="PF07690">
    <property type="entry name" value="MFS_1"/>
    <property type="match status" value="1"/>
</dbReference>
<keyword evidence="4 5" id="KW-0472">Membrane</keyword>
<dbReference type="PANTHER" id="PTHR23508:SF10">
    <property type="entry name" value="CARBOXYLIC ACID TRANSPORTER PROTEIN HOMOLOG"/>
    <property type="match status" value="1"/>
</dbReference>
<accession>A0ABQ3K6U2</accession>
<feature type="transmembrane region" description="Helical" evidence="5">
    <location>
        <begin position="368"/>
        <end position="401"/>
    </location>
</feature>
<dbReference type="Gene3D" id="1.20.1250.20">
    <property type="entry name" value="MFS general substrate transporter like domains"/>
    <property type="match status" value="2"/>
</dbReference>
<feature type="transmembrane region" description="Helical" evidence="5">
    <location>
        <begin position="149"/>
        <end position="172"/>
    </location>
</feature>
<keyword evidence="2 5" id="KW-0812">Transmembrane</keyword>
<organism evidence="7 8">
    <name type="scientific">Amycolatopsis bullii</name>
    <dbReference type="NCBI Taxonomy" id="941987"/>
    <lineage>
        <taxon>Bacteria</taxon>
        <taxon>Bacillati</taxon>
        <taxon>Actinomycetota</taxon>
        <taxon>Actinomycetes</taxon>
        <taxon>Pseudonocardiales</taxon>
        <taxon>Pseudonocardiaceae</taxon>
        <taxon>Amycolatopsis</taxon>
    </lineage>
</organism>
<feature type="domain" description="Major facilitator superfamily (MFS) profile" evidence="6">
    <location>
        <begin position="24"/>
        <end position="407"/>
    </location>
</feature>
<dbReference type="InterPro" id="IPR005829">
    <property type="entry name" value="Sugar_transporter_CS"/>
</dbReference>
<dbReference type="InterPro" id="IPR036259">
    <property type="entry name" value="MFS_trans_sf"/>
</dbReference>
<dbReference type="SUPFAM" id="SSF103473">
    <property type="entry name" value="MFS general substrate transporter"/>
    <property type="match status" value="1"/>
</dbReference>
<gene>
    <name evidence="7" type="ORF">GCM10017567_10720</name>
</gene>
<feature type="transmembrane region" description="Helical" evidence="5">
    <location>
        <begin position="228"/>
        <end position="249"/>
    </location>
</feature>
<feature type="transmembrane region" description="Helical" evidence="5">
    <location>
        <begin position="298"/>
        <end position="316"/>
    </location>
</feature>
<name>A0ABQ3K6U2_9PSEU</name>
<dbReference type="RefSeq" id="WP_191306909.1">
    <property type="nucleotide sequence ID" value="NZ_BNAW01000003.1"/>
</dbReference>
<dbReference type="InterPro" id="IPR020846">
    <property type="entry name" value="MFS_dom"/>
</dbReference>
<keyword evidence="3 5" id="KW-1133">Transmembrane helix</keyword>
<sequence>MTATATEARPFDWFRTLGKRGRRAFLGAFGGYGLDSFDYQTLPLGLAAITAFFGISSGEAGLLSTTTLVVSAIGGVGAGILADRIGRVRTLQITIAMYTIFTVLCGFAPNFETLLVFRALQGLGFGGEWAAGAALVAEYSQAKYRGRTVAFVQSAWAVGWGLSVIVYTIVFSLASDDVAWRIMFWTGVIPALLVLWVRRSVQDAPRAEERRATERTRGSLAKIFKGELLRTTFFASLLATGVQGGYYAINTWLPAYLKKTRELTVIGTGGYLAFLITGAFVGYVCGGYLTDLLGRKKTFMTFAILSAALIVAYTQIPKGANGLILVLGFPLGFSMSAIFSGFGAFLAELYPTALRGTGQGFTYNFGRAVGAIFPTIVGYLGAGGAIVFGAIGYGIAVLALLGLPETRGAELED</sequence>
<evidence type="ECO:0000256" key="5">
    <source>
        <dbReference type="SAM" id="Phobius"/>
    </source>
</evidence>
<dbReference type="Proteomes" id="UP000649955">
    <property type="component" value="Unassembled WGS sequence"/>
</dbReference>
<feature type="transmembrane region" description="Helical" evidence="5">
    <location>
        <begin position="269"/>
        <end position="289"/>
    </location>
</feature>
<feature type="transmembrane region" description="Helical" evidence="5">
    <location>
        <begin position="93"/>
        <end position="109"/>
    </location>
</feature>
<evidence type="ECO:0000256" key="2">
    <source>
        <dbReference type="ARBA" id="ARBA00022692"/>
    </source>
</evidence>
<feature type="transmembrane region" description="Helical" evidence="5">
    <location>
        <begin position="322"/>
        <end position="347"/>
    </location>
</feature>
<feature type="transmembrane region" description="Helical" evidence="5">
    <location>
        <begin position="178"/>
        <end position="197"/>
    </location>
</feature>
<dbReference type="EMBL" id="BNAW01000003">
    <property type="protein sequence ID" value="GHF97984.1"/>
    <property type="molecule type" value="Genomic_DNA"/>
</dbReference>